<dbReference type="EMBL" id="JBHTKR010000003">
    <property type="protein sequence ID" value="MFD1194862.1"/>
    <property type="molecule type" value="Genomic_DNA"/>
</dbReference>
<keyword evidence="3" id="KW-0378">Hydrolase</keyword>
<dbReference type="Proteomes" id="UP001597151">
    <property type="component" value="Unassembled WGS sequence"/>
</dbReference>
<accession>A0ABW3TFQ2</accession>
<feature type="transmembrane region" description="Helical" evidence="1">
    <location>
        <begin position="202"/>
        <end position="219"/>
    </location>
</feature>
<keyword evidence="1" id="KW-0472">Membrane</keyword>
<feature type="transmembrane region" description="Helical" evidence="1">
    <location>
        <begin position="106"/>
        <end position="124"/>
    </location>
</feature>
<gene>
    <name evidence="3" type="ORF">ACFQ3C_09290</name>
</gene>
<evidence type="ECO:0000259" key="2">
    <source>
        <dbReference type="Pfam" id="PF02517"/>
    </source>
</evidence>
<dbReference type="EC" id="3.4.-.-" evidence="3"/>
<keyword evidence="1" id="KW-0812">Transmembrane</keyword>
<dbReference type="InterPro" id="IPR052710">
    <property type="entry name" value="CAAX_protease"/>
</dbReference>
<sequence length="314" mass="34034">MTRHPYDPHWRFVLPARARSEPKLLVIGILMVEVMYLASLYLMEPFLQLVPLASPAEVAGGTSPRGLLIQLFSFVALGLAVVLISRRLHGRGLASLIGQPGLALQQMLQVTLLLSIATLAIEFIPPDIELLSLAQMRPLGPWLALLPLALAALLIQTGAEELFYRGYIQQQLAARFDQPWVWLVLPSLLFASAHYAPELPPVQAAHYMIWAFVFGLAAADLTARSGTLGPAIGFHLVNNALAFLLFGEAGGMDSGLALFLFPSDPSQSLAPLPTMPHPLPSEDSDAIGLFDPGFLIELLGIGMLWAGARIAIRR</sequence>
<feature type="transmembrane region" description="Helical" evidence="1">
    <location>
        <begin position="294"/>
        <end position="312"/>
    </location>
</feature>
<dbReference type="InterPro" id="IPR003675">
    <property type="entry name" value="Rce1/LyrA-like_dom"/>
</dbReference>
<organism evidence="3 4">
    <name type="scientific">Seohaeicola saemankumensis</name>
    <dbReference type="NCBI Taxonomy" id="481181"/>
    <lineage>
        <taxon>Bacteria</taxon>
        <taxon>Pseudomonadati</taxon>
        <taxon>Pseudomonadota</taxon>
        <taxon>Alphaproteobacteria</taxon>
        <taxon>Rhodobacterales</taxon>
        <taxon>Roseobacteraceae</taxon>
        <taxon>Seohaeicola</taxon>
    </lineage>
</organism>
<name>A0ABW3TFQ2_9RHOB</name>
<dbReference type="Pfam" id="PF02517">
    <property type="entry name" value="Rce1-like"/>
    <property type="match status" value="1"/>
</dbReference>
<dbReference type="RefSeq" id="WP_380790886.1">
    <property type="nucleotide sequence ID" value="NZ_JBHTKR010000003.1"/>
</dbReference>
<keyword evidence="4" id="KW-1185">Reference proteome</keyword>
<reference evidence="4" key="1">
    <citation type="journal article" date="2019" name="Int. J. Syst. Evol. Microbiol.">
        <title>The Global Catalogue of Microorganisms (GCM) 10K type strain sequencing project: providing services to taxonomists for standard genome sequencing and annotation.</title>
        <authorList>
            <consortium name="The Broad Institute Genomics Platform"/>
            <consortium name="The Broad Institute Genome Sequencing Center for Infectious Disease"/>
            <person name="Wu L."/>
            <person name="Ma J."/>
        </authorList>
    </citation>
    <scope>NUCLEOTIDE SEQUENCE [LARGE SCALE GENOMIC DNA]</scope>
    <source>
        <strain evidence="4">CCUG 55328</strain>
    </source>
</reference>
<dbReference type="PANTHER" id="PTHR36435:SF1">
    <property type="entry name" value="CAAX AMINO TERMINAL PROTEASE FAMILY PROTEIN"/>
    <property type="match status" value="1"/>
</dbReference>
<protein>
    <submittedName>
        <fullName evidence="3">CPBP family intramembrane glutamic endopeptidase</fullName>
        <ecNumber evidence="3">3.4.-.-</ecNumber>
    </submittedName>
</protein>
<dbReference type="PANTHER" id="PTHR36435">
    <property type="entry name" value="SLR1288 PROTEIN"/>
    <property type="match status" value="1"/>
</dbReference>
<feature type="transmembrane region" description="Helical" evidence="1">
    <location>
        <begin position="67"/>
        <end position="85"/>
    </location>
</feature>
<feature type="transmembrane region" description="Helical" evidence="1">
    <location>
        <begin position="24"/>
        <end position="47"/>
    </location>
</feature>
<proteinExistence type="predicted"/>
<feature type="transmembrane region" description="Helical" evidence="1">
    <location>
        <begin position="180"/>
        <end position="196"/>
    </location>
</feature>
<keyword evidence="1" id="KW-1133">Transmembrane helix</keyword>
<dbReference type="GO" id="GO:0016787">
    <property type="term" value="F:hydrolase activity"/>
    <property type="evidence" value="ECO:0007669"/>
    <property type="project" value="UniProtKB-KW"/>
</dbReference>
<evidence type="ECO:0000313" key="3">
    <source>
        <dbReference type="EMBL" id="MFD1194862.1"/>
    </source>
</evidence>
<evidence type="ECO:0000256" key="1">
    <source>
        <dbReference type="SAM" id="Phobius"/>
    </source>
</evidence>
<evidence type="ECO:0000313" key="4">
    <source>
        <dbReference type="Proteomes" id="UP001597151"/>
    </source>
</evidence>
<comment type="caution">
    <text evidence="3">The sequence shown here is derived from an EMBL/GenBank/DDBJ whole genome shotgun (WGS) entry which is preliminary data.</text>
</comment>
<feature type="transmembrane region" description="Helical" evidence="1">
    <location>
        <begin position="139"/>
        <end position="159"/>
    </location>
</feature>
<feature type="domain" description="CAAX prenyl protease 2/Lysostaphin resistance protein A-like" evidence="2">
    <location>
        <begin position="144"/>
        <end position="241"/>
    </location>
</feature>
<feature type="transmembrane region" description="Helical" evidence="1">
    <location>
        <begin position="240"/>
        <end position="261"/>
    </location>
</feature>